<dbReference type="InterPro" id="IPR050765">
    <property type="entry name" value="Riboflavin_Biosynth_HTPR"/>
</dbReference>
<dbReference type="OrthoDB" id="7342392at2"/>
<organism evidence="2 3">
    <name type="scientific">Caenibius tardaugens NBRC 16725</name>
    <dbReference type="NCBI Taxonomy" id="1219035"/>
    <lineage>
        <taxon>Bacteria</taxon>
        <taxon>Pseudomonadati</taxon>
        <taxon>Pseudomonadota</taxon>
        <taxon>Alphaproteobacteria</taxon>
        <taxon>Sphingomonadales</taxon>
        <taxon>Erythrobacteraceae</taxon>
        <taxon>Caenibius</taxon>
    </lineage>
</organism>
<comment type="caution">
    <text evidence="2">The sequence shown here is derived from an EMBL/GenBank/DDBJ whole genome shotgun (WGS) entry which is preliminary data.</text>
</comment>
<dbReference type="RefSeq" id="WP_021689074.1">
    <property type="nucleotide sequence ID" value="NZ_BASZ01000002.1"/>
</dbReference>
<reference evidence="2 3" key="1">
    <citation type="submission" date="2013-09" db="EMBL/GenBank/DDBJ databases">
        <title>Whole genome shotgun sequence of Novosphingobium tardaugens NBRC 16725.</title>
        <authorList>
            <person name="Isaki S."/>
            <person name="Hosoyama A."/>
            <person name="Tsuchikane K."/>
            <person name="Katsumata H."/>
            <person name="Ando Y."/>
            <person name="Yamazaki S."/>
            <person name="Fujita N."/>
        </authorList>
    </citation>
    <scope>NUCLEOTIDE SEQUENCE [LARGE SCALE GENOMIC DNA]</scope>
    <source>
        <strain evidence="2 3">NBRC 16725</strain>
    </source>
</reference>
<dbReference type="GO" id="GO:0008703">
    <property type="term" value="F:5-amino-6-(5-phosphoribosylamino)uracil reductase activity"/>
    <property type="evidence" value="ECO:0007669"/>
    <property type="project" value="InterPro"/>
</dbReference>
<dbReference type="AlphaFoldDB" id="U2YJ20"/>
<evidence type="ECO:0000313" key="2">
    <source>
        <dbReference type="EMBL" id="GAD48167.1"/>
    </source>
</evidence>
<dbReference type="Proteomes" id="UP000016568">
    <property type="component" value="Unassembled WGS sequence"/>
</dbReference>
<sequence length="221" mass="23705">MPRRIIGAAFVSLDGVMQAPGGPTEDPSGGFAHGGWLTAAMDEELGENIDRVLAEPFALLLGRRTYDIFAAYWPLVPDDNPIAATFRRIGKYVLTGSDQPLAWEGSHRLADIDALATLKETDGPDLVIQGSSTLYPQLLARGLIDRLELMIAPILLGGGKRLFGTGTPAGLYRLVAHKVTRNGIVLATYEPDGPLVTGSFADIEPGELELARRKAIAEGTW</sequence>
<dbReference type="eggNOG" id="COG0262">
    <property type="taxonomic scope" value="Bacteria"/>
</dbReference>
<dbReference type="PANTHER" id="PTHR38011:SF2">
    <property type="entry name" value="BIFUNCTIONAL DEAMINASE-REDUCTASE DOMAIN PROTEIN"/>
    <property type="match status" value="1"/>
</dbReference>
<protein>
    <recommendedName>
        <fullName evidence="1">Bacterial bifunctional deaminase-reductase C-terminal domain-containing protein</fullName>
    </recommendedName>
</protein>
<dbReference type="KEGG" id="ntd:EGO55_00775"/>
<dbReference type="GO" id="GO:0009231">
    <property type="term" value="P:riboflavin biosynthetic process"/>
    <property type="evidence" value="ECO:0007669"/>
    <property type="project" value="InterPro"/>
</dbReference>
<name>U2YJ20_9SPHN</name>
<keyword evidence="3" id="KW-1185">Reference proteome</keyword>
<dbReference type="InterPro" id="IPR002734">
    <property type="entry name" value="RibDG_C"/>
</dbReference>
<evidence type="ECO:0000259" key="1">
    <source>
        <dbReference type="Pfam" id="PF01872"/>
    </source>
</evidence>
<evidence type="ECO:0000313" key="3">
    <source>
        <dbReference type="Proteomes" id="UP000016568"/>
    </source>
</evidence>
<dbReference type="PANTHER" id="PTHR38011">
    <property type="entry name" value="DIHYDROFOLATE REDUCTASE FAMILY PROTEIN (AFU_ORTHOLOGUE AFUA_8G06820)"/>
    <property type="match status" value="1"/>
</dbReference>
<proteinExistence type="predicted"/>
<dbReference type="Gene3D" id="3.40.430.10">
    <property type="entry name" value="Dihydrofolate Reductase, subunit A"/>
    <property type="match status" value="1"/>
</dbReference>
<dbReference type="Pfam" id="PF01872">
    <property type="entry name" value="RibD_C"/>
    <property type="match status" value="1"/>
</dbReference>
<feature type="domain" description="Bacterial bifunctional deaminase-reductase C-terminal" evidence="1">
    <location>
        <begin position="5"/>
        <end position="186"/>
    </location>
</feature>
<dbReference type="InterPro" id="IPR024072">
    <property type="entry name" value="DHFR-like_dom_sf"/>
</dbReference>
<accession>U2YJ20</accession>
<gene>
    <name evidence="2" type="ORF">NT2_02_02490</name>
</gene>
<dbReference type="SUPFAM" id="SSF53597">
    <property type="entry name" value="Dihydrofolate reductase-like"/>
    <property type="match status" value="1"/>
</dbReference>
<dbReference type="EMBL" id="BASZ01000002">
    <property type="protein sequence ID" value="GAD48167.1"/>
    <property type="molecule type" value="Genomic_DNA"/>
</dbReference>